<dbReference type="SUPFAM" id="SSF52540">
    <property type="entry name" value="P-loop containing nucleoside triphosphate hydrolases"/>
    <property type="match status" value="1"/>
</dbReference>
<dbReference type="PANTHER" id="PTHR36978">
    <property type="entry name" value="P-LOOP CONTAINING NUCLEOTIDE TRIPHOSPHATE HYDROLASE"/>
    <property type="match status" value="1"/>
</dbReference>
<dbReference type="PANTHER" id="PTHR36978:SF4">
    <property type="entry name" value="P-LOOP CONTAINING NUCLEOSIDE TRIPHOSPHATE HYDROLASE PROTEIN"/>
    <property type="match status" value="1"/>
</dbReference>
<keyword evidence="1" id="KW-1133">Transmembrane helix</keyword>
<comment type="caution">
    <text evidence="2">The sequence shown here is derived from an EMBL/GenBank/DDBJ whole genome shotgun (WGS) entry which is preliminary data.</text>
</comment>
<dbReference type="Proteomes" id="UP001642483">
    <property type="component" value="Unassembled WGS sequence"/>
</dbReference>
<keyword evidence="1" id="KW-0472">Membrane</keyword>
<evidence type="ECO:0000313" key="3">
    <source>
        <dbReference type="Proteomes" id="UP001642483"/>
    </source>
</evidence>
<evidence type="ECO:0000256" key="1">
    <source>
        <dbReference type="SAM" id="Phobius"/>
    </source>
</evidence>
<accession>A0ABP0GQX6</accession>
<dbReference type="Gene3D" id="3.40.50.300">
    <property type="entry name" value="P-loop containing nucleotide triphosphate hydrolases"/>
    <property type="match status" value="1"/>
</dbReference>
<reference evidence="2 3" key="1">
    <citation type="submission" date="2024-02" db="EMBL/GenBank/DDBJ databases">
        <authorList>
            <person name="Daric V."/>
            <person name="Darras S."/>
        </authorList>
    </citation>
    <scope>NUCLEOTIDE SEQUENCE [LARGE SCALE GENOMIC DNA]</scope>
</reference>
<proteinExistence type="predicted"/>
<name>A0ABP0GQX6_CLALP</name>
<sequence length="263" mass="29886">MKIIVAGYPKTGTKTLNAALIVLGYQVYDFLENFWFLRKEWNEIMTKGGSRELFKQMYQNVDAVTDAPAAAFWKEIHEAFPDAKAHTADLMASCLQIILMTRDDEENWLESMKTQIAAAEGNFLLNLLMLMTPSGYGMTVLYRHIGRVFFGTYQQKFNRTLLLRGYRQHNCHVMHAAPKDKLLVYNVSGGWEPLCKFLGHSVPTEPFPHKNKDGQAVQEAVANHPVMKRLKIELCVVAGGFTVIGAIFLLKFQNFNLVSMFGR</sequence>
<dbReference type="InterPro" id="IPR027417">
    <property type="entry name" value="P-loop_NTPase"/>
</dbReference>
<dbReference type="Pfam" id="PF17784">
    <property type="entry name" value="Sulfotransfer_4"/>
    <property type="match status" value="1"/>
</dbReference>
<dbReference type="InterPro" id="IPR040632">
    <property type="entry name" value="Sulfotransfer_4"/>
</dbReference>
<feature type="transmembrane region" description="Helical" evidence="1">
    <location>
        <begin position="234"/>
        <end position="253"/>
    </location>
</feature>
<dbReference type="EMBL" id="CAWYQH010000130">
    <property type="protein sequence ID" value="CAK8693014.1"/>
    <property type="molecule type" value="Genomic_DNA"/>
</dbReference>
<organism evidence="2 3">
    <name type="scientific">Clavelina lepadiformis</name>
    <name type="common">Light-bulb sea squirt</name>
    <name type="synonym">Ascidia lepadiformis</name>
    <dbReference type="NCBI Taxonomy" id="159417"/>
    <lineage>
        <taxon>Eukaryota</taxon>
        <taxon>Metazoa</taxon>
        <taxon>Chordata</taxon>
        <taxon>Tunicata</taxon>
        <taxon>Ascidiacea</taxon>
        <taxon>Aplousobranchia</taxon>
        <taxon>Clavelinidae</taxon>
        <taxon>Clavelina</taxon>
    </lineage>
</organism>
<evidence type="ECO:0000313" key="2">
    <source>
        <dbReference type="EMBL" id="CAK8693014.1"/>
    </source>
</evidence>
<keyword evidence="3" id="KW-1185">Reference proteome</keyword>
<gene>
    <name evidence="2" type="ORF">CVLEPA_LOCUS26346</name>
</gene>
<protein>
    <submittedName>
        <fullName evidence="2">Uncharacterized protein</fullName>
    </submittedName>
</protein>
<keyword evidence="1" id="KW-0812">Transmembrane</keyword>